<organism evidence="13 14">
    <name type="scientific">Pluvianellus socialis</name>
    <name type="common">Magellanic plover</name>
    <dbReference type="NCBI Taxonomy" id="227228"/>
    <lineage>
        <taxon>Eukaryota</taxon>
        <taxon>Metazoa</taxon>
        <taxon>Chordata</taxon>
        <taxon>Craniata</taxon>
        <taxon>Vertebrata</taxon>
        <taxon>Euteleostomi</taxon>
        <taxon>Archelosauria</taxon>
        <taxon>Archosauria</taxon>
        <taxon>Dinosauria</taxon>
        <taxon>Saurischia</taxon>
        <taxon>Theropoda</taxon>
        <taxon>Coelurosauria</taxon>
        <taxon>Aves</taxon>
        <taxon>Neognathae</taxon>
        <taxon>Neoaves</taxon>
        <taxon>Charadriiformes</taxon>
        <taxon>Charadriidae</taxon>
        <taxon>Pluvianellus</taxon>
    </lineage>
</organism>
<dbReference type="PROSITE" id="PS50879">
    <property type="entry name" value="RNASE_H_1"/>
    <property type="match status" value="1"/>
</dbReference>
<keyword evidence="7" id="KW-0862">Zinc</keyword>
<name>A0A7L3DC53_PLUSO</name>
<keyword evidence="2" id="KW-0548">Nucleotidyltransferase</keyword>
<feature type="non-terminal residue" evidence="13">
    <location>
        <position position="1"/>
    </location>
</feature>
<evidence type="ECO:0000256" key="4">
    <source>
        <dbReference type="ARBA" id="ARBA00022723"/>
    </source>
</evidence>
<dbReference type="InterPro" id="IPR002156">
    <property type="entry name" value="RNaseH_domain"/>
</dbReference>
<dbReference type="InterPro" id="IPR003308">
    <property type="entry name" value="Integrase_Zn-bd_dom_N"/>
</dbReference>
<comment type="caution">
    <text evidence="13">The sequence shown here is derived from an EMBL/GenBank/DDBJ whole genome shotgun (WGS) entry which is preliminary data.</text>
</comment>
<evidence type="ECO:0000256" key="6">
    <source>
        <dbReference type="ARBA" id="ARBA00022801"/>
    </source>
</evidence>
<dbReference type="InterPro" id="IPR036397">
    <property type="entry name" value="RNaseH_sf"/>
</dbReference>
<feature type="domain" description="RNase H type-1" evidence="12">
    <location>
        <begin position="1"/>
        <end position="96"/>
    </location>
</feature>
<feature type="domain" description="Integrase-type" evidence="11">
    <location>
        <begin position="101"/>
        <end position="142"/>
    </location>
</feature>
<dbReference type="PANTHER" id="PTHR41694">
    <property type="entry name" value="ENDOGENOUS RETROVIRUS GROUP K MEMBER POL PROTEIN"/>
    <property type="match status" value="1"/>
</dbReference>
<dbReference type="PANTHER" id="PTHR41694:SF4">
    <property type="entry name" value="ENDOGENOUS RETROVIRUS GROUP K MEMBER 10 POL PROTEIN-RELATED"/>
    <property type="match status" value="1"/>
</dbReference>
<dbReference type="Pfam" id="PF02022">
    <property type="entry name" value="Integrase_Zn"/>
    <property type="match status" value="1"/>
</dbReference>
<protein>
    <submittedName>
        <fullName evidence="13">POK18 protein</fullName>
    </submittedName>
</protein>
<keyword evidence="5" id="KW-0255">Endonuclease</keyword>
<keyword evidence="14" id="KW-1185">Reference proteome</keyword>
<dbReference type="Gene3D" id="1.10.10.200">
    <property type="match status" value="1"/>
</dbReference>
<gene>
    <name evidence="13" type="primary">Ervk18_1</name>
    <name evidence="13" type="ORF">PLUSOC_R15696</name>
</gene>
<keyword evidence="3" id="KW-0540">Nuclease</keyword>
<keyword evidence="6" id="KW-0378">Hydrolase</keyword>
<keyword evidence="4" id="KW-0479">Metal-binding</keyword>
<dbReference type="InterPro" id="IPR012337">
    <property type="entry name" value="RNaseH-like_sf"/>
</dbReference>
<evidence type="ECO:0000256" key="5">
    <source>
        <dbReference type="ARBA" id="ARBA00022759"/>
    </source>
</evidence>
<evidence type="ECO:0000256" key="8">
    <source>
        <dbReference type="ARBA" id="ARBA00022918"/>
    </source>
</evidence>
<dbReference type="Pfam" id="PF00075">
    <property type="entry name" value="RNase_H"/>
    <property type="match status" value="1"/>
</dbReference>
<evidence type="ECO:0000256" key="2">
    <source>
        <dbReference type="ARBA" id="ARBA00022695"/>
    </source>
</evidence>
<dbReference type="AlphaFoldDB" id="A0A7L3DC53"/>
<keyword evidence="10" id="KW-0863">Zinc-finger</keyword>
<dbReference type="PROSITE" id="PS50876">
    <property type="entry name" value="ZF_INTEGRASE"/>
    <property type="match status" value="1"/>
</dbReference>
<sequence>LELYAIREVFKNWSAEPVNIVCDSLYVVGIVQQLERAVLKEVNNHELSQLLTQLWQLINCCKHEYFIVHIRSHSGLPGSLVEGNKRADQLVAAAWNGPPLNAFQQAQSSHFFFHQAPKMLTRQFDIPLSDAKGIVQACPDCQGQVLGVGLKVNP</sequence>
<reference evidence="13 14" key="1">
    <citation type="submission" date="2019-09" db="EMBL/GenBank/DDBJ databases">
        <title>Bird 10,000 Genomes (B10K) Project - Family phase.</title>
        <authorList>
            <person name="Zhang G."/>
        </authorList>
    </citation>
    <scope>NUCLEOTIDE SEQUENCE [LARGE SCALE GENOMIC DNA]</scope>
    <source>
        <strain evidence="13">B10K-DU-012-14</strain>
        <tissue evidence="13">Blood</tissue>
    </source>
</reference>
<feature type="non-terminal residue" evidence="13">
    <location>
        <position position="154"/>
    </location>
</feature>
<dbReference type="SUPFAM" id="SSF46919">
    <property type="entry name" value="N-terminal Zn binding domain of HIV integrase"/>
    <property type="match status" value="1"/>
</dbReference>
<evidence type="ECO:0000256" key="7">
    <source>
        <dbReference type="ARBA" id="ARBA00022833"/>
    </source>
</evidence>
<evidence type="ECO:0000256" key="1">
    <source>
        <dbReference type="ARBA" id="ARBA00022679"/>
    </source>
</evidence>
<dbReference type="SUPFAM" id="SSF53098">
    <property type="entry name" value="Ribonuclease H-like"/>
    <property type="match status" value="1"/>
</dbReference>
<evidence type="ECO:0000259" key="11">
    <source>
        <dbReference type="PROSITE" id="PS50876"/>
    </source>
</evidence>
<dbReference type="EMBL" id="VZTS01017252">
    <property type="protein sequence ID" value="NXT53219.1"/>
    <property type="molecule type" value="Genomic_DNA"/>
</dbReference>
<evidence type="ECO:0000256" key="10">
    <source>
        <dbReference type="PROSITE-ProRule" id="PRU00450"/>
    </source>
</evidence>
<dbReference type="Proteomes" id="UP000519225">
    <property type="component" value="Unassembled WGS sequence"/>
</dbReference>
<dbReference type="InterPro" id="IPR017856">
    <property type="entry name" value="Integrase-like_N"/>
</dbReference>
<evidence type="ECO:0000256" key="3">
    <source>
        <dbReference type="ARBA" id="ARBA00022722"/>
    </source>
</evidence>
<dbReference type="GO" id="GO:0004523">
    <property type="term" value="F:RNA-DNA hybrid ribonuclease activity"/>
    <property type="evidence" value="ECO:0007669"/>
    <property type="project" value="InterPro"/>
</dbReference>
<evidence type="ECO:0000259" key="12">
    <source>
        <dbReference type="PROSITE" id="PS50879"/>
    </source>
</evidence>
<dbReference type="Gene3D" id="3.30.420.10">
    <property type="entry name" value="Ribonuclease H-like superfamily/Ribonuclease H"/>
    <property type="match status" value="1"/>
</dbReference>
<dbReference type="GO" id="GO:0008270">
    <property type="term" value="F:zinc ion binding"/>
    <property type="evidence" value="ECO:0007669"/>
    <property type="project" value="UniProtKB-KW"/>
</dbReference>
<proteinExistence type="predicted"/>
<keyword evidence="1" id="KW-0808">Transferase</keyword>
<evidence type="ECO:0000256" key="9">
    <source>
        <dbReference type="ARBA" id="ARBA00023268"/>
    </source>
</evidence>
<dbReference type="GO" id="GO:0035613">
    <property type="term" value="F:RNA stem-loop binding"/>
    <property type="evidence" value="ECO:0007669"/>
    <property type="project" value="TreeGrafter"/>
</dbReference>
<keyword evidence="9" id="KW-0511">Multifunctional enzyme</keyword>
<dbReference type="GO" id="GO:0003964">
    <property type="term" value="F:RNA-directed DNA polymerase activity"/>
    <property type="evidence" value="ECO:0007669"/>
    <property type="project" value="UniProtKB-KW"/>
</dbReference>
<evidence type="ECO:0000313" key="13">
    <source>
        <dbReference type="EMBL" id="NXT53219.1"/>
    </source>
</evidence>
<evidence type="ECO:0000313" key="14">
    <source>
        <dbReference type="Proteomes" id="UP000519225"/>
    </source>
</evidence>
<accession>A0A7L3DC53</accession>
<keyword evidence="8" id="KW-0695">RNA-directed DNA polymerase</keyword>